<gene>
    <name evidence="2" type="ORF">EJB05_03152</name>
</gene>
<proteinExistence type="predicted"/>
<dbReference type="Proteomes" id="UP000324897">
    <property type="component" value="Chromosome 6"/>
</dbReference>
<evidence type="ECO:0000313" key="2">
    <source>
        <dbReference type="EMBL" id="TVU51710.1"/>
    </source>
</evidence>
<keyword evidence="3" id="KW-1185">Reference proteome</keyword>
<reference evidence="2 3" key="1">
    <citation type="journal article" date="2019" name="Sci. Rep.">
        <title>A high-quality genome of Eragrostis curvula grass provides insights into Poaceae evolution and supports new strategies to enhance forage quality.</title>
        <authorList>
            <person name="Carballo J."/>
            <person name="Santos B.A.C.M."/>
            <person name="Zappacosta D."/>
            <person name="Garbus I."/>
            <person name="Selva J.P."/>
            <person name="Gallo C.A."/>
            <person name="Diaz A."/>
            <person name="Albertini E."/>
            <person name="Caccamo M."/>
            <person name="Echenique V."/>
        </authorList>
    </citation>
    <scope>NUCLEOTIDE SEQUENCE [LARGE SCALE GENOMIC DNA]</scope>
    <source>
        <strain evidence="3">cv. Victoria</strain>
        <tissue evidence="2">Leaf</tissue>
    </source>
</reference>
<dbReference type="AlphaFoldDB" id="A0A5J9WXM2"/>
<dbReference type="Gramene" id="TVU51710">
    <property type="protein sequence ID" value="TVU51710"/>
    <property type="gene ID" value="EJB05_03152"/>
</dbReference>
<evidence type="ECO:0000313" key="3">
    <source>
        <dbReference type="Proteomes" id="UP000324897"/>
    </source>
</evidence>
<name>A0A5J9WXM2_9POAL</name>
<sequence>MDHARAEQKRTGKERNITDSGLFTYRQNRQTPSLDCTCPYESRVAAVTRGTAHWIFIGTGPNGNSIQILDVSINTRHVAATEIPFDAMPKR</sequence>
<comment type="caution">
    <text evidence="2">The sequence shown here is derived from an EMBL/GenBank/DDBJ whole genome shotgun (WGS) entry which is preliminary data.</text>
</comment>
<dbReference type="EMBL" id="RWGY01000002">
    <property type="protein sequence ID" value="TVU51710.1"/>
    <property type="molecule type" value="Genomic_DNA"/>
</dbReference>
<accession>A0A5J9WXM2</accession>
<organism evidence="2 3">
    <name type="scientific">Eragrostis curvula</name>
    <name type="common">weeping love grass</name>
    <dbReference type="NCBI Taxonomy" id="38414"/>
    <lineage>
        <taxon>Eukaryota</taxon>
        <taxon>Viridiplantae</taxon>
        <taxon>Streptophyta</taxon>
        <taxon>Embryophyta</taxon>
        <taxon>Tracheophyta</taxon>
        <taxon>Spermatophyta</taxon>
        <taxon>Magnoliopsida</taxon>
        <taxon>Liliopsida</taxon>
        <taxon>Poales</taxon>
        <taxon>Poaceae</taxon>
        <taxon>PACMAD clade</taxon>
        <taxon>Chloridoideae</taxon>
        <taxon>Eragrostideae</taxon>
        <taxon>Eragrostidinae</taxon>
        <taxon>Eragrostis</taxon>
    </lineage>
</organism>
<feature type="compositionally biased region" description="Basic and acidic residues" evidence="1">
    <location>
        <begin position="1"/>
        <end position="17"/>
    </location>
</feature>
<protein>
    <submittedName>
        <fullName evidence="2">Uncharacterized protein</fullName>
    </submittedName>
</protein>
<feature type="non-terminal residue" evidence="2">
    <location>
        <position position="1"/>
    </location>
</feature>
<feature type="region of interest" description="Disordered" evidence="1">
    <location>
        <begin position="1"/>
        <end position="24"/>
    </location>
</feature>
<evidence type="ECO:0000256" key="1">
    <source>
        <dbReference type="SAM" id="MobiDB-lite"/>
    </source>
</evidence>